<dbReference type="PANTHER" id="PTHR44688:SF16">
    <property type="entry name" value="DNA-BINDING TRANSCRIPTIONAL ACTIVATOR DEVR_DOSR"/>
    <property type="match status" value="1"/>
</dbReference>
<dbReference type="PROSITE" id="PS50043">
    <property type="entry name" value="HTH_LUXR_2"/>
    <property type="match status" value="1"/>
</dbReference>
<dbReference type="InterPro" id="IPR000792">
    <property type="entry name" value="Tscrpt_reg_LuxR_C"/>
</dbReference>
<evidence type="ECO:0000256" key="3">
    <source>
        <dbReference type="ARBA" id="ARBA00023163"/>
    </source>
</evidence>
<keyword evidence="3" id="KW-0804">Transcription</keyword>
<evidence type="ECO:0000259" key="4">
    <source>
        <dbReference type="PROSITE" id="PS50043"/>
    </source>
</evidence>
<feature type="domain" description="HTH luxR-type" evidence="4">
    <location>
        <begin position="247"/>
        <end position="312"/>
    </location>
</feature>
<evidence type="ECO:0000256" key="2">
    <source>
        <dbReference type="ARBA" id="ARBA00023125"/>
    </source>
</evidence>
<dbReference type="PRINTS" id="PR00038">
    <property type="entry name" value="HTHLUXR"/>
</dbReference>
<dbReference type="Gene3D" id="1.10.10.10">
    <property type="entry name" value="Winged helix-like DNA-binding domain superfamily/Winged helix DNA-binding domain"/>
    <property type="match status" value="1"/>
</dbReference>
<proteinExistence type="predicted"/>
<dbReference type="Pfam" id="PF00196">
    <property type="entry name" value="GerE"/>
    <property type="match status" value="1"/>
</dbReference>
<evidence type="ECO:0000313" key="5">
    <source>
        <dbReference type="EMBL" id="SFF54916.1"/>
    </source>
</evidence>
<evidence type="ECO:0000256" key="1">
    <source>
        <dbReference type="ARBA" id="ARBA00023015"/>
    </source>
</evidence>
<protein>
    <submittedName>
        <fullName evidence="5">Regulatory protein, luxR family</fullName>
    </submittedName>
</protein>
<dbReference type="InterPro" id="IPR036388">
    <property type="entry name" value="WH-like_DNA-bd_sf"/>
</dbReference>
<dbReference type="STRING" id="1076937.SAMN04488120_10851"/>
<dbReference type="SUPFAM" id="SSF46894">
    <property type="entry name" value="C-terminal effector domain of the bipartite response regulators"/>
    <property type="match status" value="1"/>
</dbReference>
<dbReference type="InterPro" id="IPR016032">
    <property type="entry name" value="Sig_transdc_resp-reg_C-effctor"/>
</dbReference>
<dbReference type="CDD" id="cd06170">
    <property type="entry name" value="LuxR_C_like"/>
    <property type="match status" value="1"/>
</dbReference>
<dbReference type="RefSeq" id="WP_159431143.1">
    <property type="nucleotide sequence ID" value="NZ_FOOC01000008.1"/>
</dbReference>
<evidence type="ECO:0000313" key="6">
    <source>
        <dbReference type="Proteomes" id="UP000199771"/>
    </source>
</evidence>
<dbReference type="GO" id="GO:0006355">
    <property type="term" value="P:regulation of DNA-templated transcription"/>
    <property type="evidence" value="ECO:0007669"/>
    <property type="project" value="InterPro"/>
</dbReference>
<keyword evidence="2" id="KW-0238">DNA-binding</keyword>
<keyword evidence="1" id="KW-0805">Transcription regulation</keyword>
<keyword evidence="6" id="KW-1185">Reference proteome</keyword>
<dbReference type="EMBL" id="FOOC01000008">
    <property type="protein sequence ID" value="SFF54916.1"/>
    <property type="molecule type" value="Genomic_DNA"/>
</dbReference>
<reference evidence="5 6" key="1">
    <citation type="submission" date="2016-10" db="EMBL/GenBank/DDBJ databases">
        <authorList>
            <person name="de Groot N.N."/>
        </authorList>
    </citation>
    <scope>NUCLEOTIDE SEQUENCE [LARGE SCALE GENOMIC DNA]</scope>
    <source>
        <strain evidence="5 6">DSM 23609</strain>
    </source>
</reference>
<sequence length="319" mass="35205">MNAGQTQKQNMQDVDRLIQAFYTAAFEHPWQDFRPHTLQALCQWSGARAAAWLTRSVSDLPGEYAAWPSGVGPGRDAVAGIRFDSGVREVELDPVPPHWCPAAETTDGWGLALAIAHRDTPMRSVFALVFGSAQRPPRELLRRAIGHLAQAGTLALLQFIRRDEWLQTLGRFSRGCAALIDAHGGIYVASPRFTELMQTELRSGDHGRLPFPLPVDLAAAVASDFSVGALHFRIRREGDLYLLHARRPHPLDVLSPREREIAGALAAGKTFKTIARECDIASSTVANHASRIYKKLGIYRREELVGLLRRSAPPPTKTV</sequence>
<name>A0A1I2JQ77_9GAMM</name>
<dbReference type="AlphaFoldDB" id="A0A1I2JQ77"/>
<accession>A0A1I2JQ77</accession>
<gene>
    <name evidence="5" type="ORF">SAMN04488120_10851</name>
</gene>
<organism evidence="5 6">
    <name type="scientific">Fontimonas thermophila</name>
    <dbReference type="NCBI Taxonomy" id="1076937"/>
    <lineage>
        <taxon>Bacteria</taxon>
        <taxon>Pseudomonadati</taxon>
        <taxon>Pseudomonadota</taxon>
        <taxon>Gammaproteobacteria</taxon>
        <taxon>Nevskiales</taxon>
        <taxon>Nevskiaceae</taxon>
        <taxon>Fontimonas</taxon>
    </lineage>
</organism>
<dbReference type="OrthoDB" id="1123107at2"/>
<dbReference type="PANTHER" id="PTHR44688">
    <property type="entry name" value="DNA-BINDING TRANSCRIPTIONAL ACTIVATOR DEVR_DOSR"/>
    <property type="match status" value="1"/>
</dbReference>
<dbReference type="GO" id="GO:0003677">
    <property type="term" value="F:DNA binding"/>
    <property type="evidence" value="ECO:0007669"/>
    <property type="project" value="UniProtKB-KW"/>
</dbReference>
<dbReference type="SMART" id="SM00421">
    <property type="entry name" value="HTH_LUXR"/>
    <property type="match status" value="1"/>
</dbReference>
<dbReference type="Proteomes" id="UP000199771">
    <property type="component" value="Unassembled WGS sequence"/>
</dbReference>